<comment type="caution">
    <text evidence="2">The sequence shown here is derived from an EMBL/GenBank/DDBJ whole genome shotgun (WGS) entry which is preliminary data.</text>
</comment>
<evidence type="ECO:0000313" key="2">
    <source>
        <dbReference type="EMBL" id="MFB9071251.1"/>
    </source>
</evidence>
<dbReference type="Proteomes" id="UP001589575">
    <property type="component" value="Unassembled WGS sequence"/>
</dbReference>
<organism evidence="2 3">
    <name type="scientific">Citricoccus parietis</name>
    <dbReference type="NCBI Taxonomy" id="592307"/>
    <lineage>
        <taxon>Bacteria</taxon>
        <taxon>Bacillati</taxon>
        <taxon>Actinomycetota</taxon>
        <taxon>Actinomycetes</taxon>
        <taxon>Micrococcales</taxon>
        <taxon>Micrococcaceae</taxon>
        <taxon>Citricoccus</taxon>
    </lineage>
</organism>
<dbReference type="EMBL" id="JBHMFI010000001">
    <property type="protein sequence ID" value="MFB9071251.1"/>
    <property type="molecule type" value="Genomic_DNA"/>
</dbReference>
<feature type="region of interest" description="Disordered" evidence="1">
    <location>
        <begin position="1"/>
        <end position="75"/>
    </location>
</feature>
<keyword evidence="3" id="KW-1185">Reference proteome</keyword>
<reference evidence="2 3" key="1">
    <citation type="submission" date="2024-09" db="EMBL/GenBank/DDBJ databases">
        <authorList>
            <person name="Sun Q."/>
            <person name="Mori K."/>
        </authorList>
    </citation>
    <scope>NUCLEOTIDE SEQUENCE [LARGE SCALE GENOMIC DNA]</scope>
    <source>
        <strain evidence="2 3">CCM 7609</strain>
    </source>
</reference>
<sequence>MYGTDPAPPRRPRRSWDFPTPSRTRTAGCGSPHRTRTGSPVSCSPRDWLTISPLRRPHWTRSSSTSRPTTPRKEP</sequence>
<name>A0ABV5FX50_9MICC</name>
<gene>
    <name evidence="2" type="ORF">ACFFX0_08605</name>
</gene>
<feature type="compositionally biased region" description="Low complexity" evidence="1">
    <location>
        <begin position="60"/>
        <end position="69"/>
    </location>
</feature>
<accession>A0ABV5FX50</accession>
<protein>
    <submittedName>
        <fullName evidence="2">Uncharacterized protein</fullName>
    </submittedName>
</protein>
<evidence type="ECO:0000256" key="1">
    <source>
        <dbReference type="SAM" id="MobiDB-lite"/>
    </source>
</evidence>
<evidence type="ECO:0000313" key="3">
    <source>
        <dbReference type="Proteomes" id="UP001589575"/>
    </source>
</evidence>
<proteinExistence type="predicted"/>